<keyword evidence="4" id="KW-1185">Reference proteome</keyword>
<feature type="region of interest" description="Disordered" evidence="1">
    <location>
        <begin position="242"/>
        <end position="305"/>
    </location>
</feature>
<keyword evidence="2" id="KW-1133">Transmembrane helix</keyword>
<keyword evidence="2" id="KW-0812">Transmembrane</keyword>
<gene>
    <name evidence="3" type="ORF">NGM29_13735</name>
</gene>
<dbReference type="GeneID" id="73291127"/>
<accession>A0A9E7N9H1</accession>
<sequence>MSTSQHPVALRLERLVGGDARLLALVMALPLVDGIFVALILAGALETPTSAVQVGLLIFGGSATLAVILAEMQGTVREQVRVVLIVGIPLIVLAAIQAALAPAIESVIETATFERFAALVILAIAAKTASATVGEYLPSPGVIIGLGLVASLEPTGAEFALMDDPQLVANATLAAVIGVAFALSVAVSGPYLREYMDLNRFRFGSAVALGLLPLSIMGMAFGQAPLAALVVAALFALDPDTDDESDAPSVSSGTQTDGGVSSESAAEATDSEREDANVTVDESNGDADPYPGDDTTSTAGRAPWL</sequence>
<protein>
    <submittedName>
        <fullName evidence="3">DUF5794 domain-containing protein</fullName>
    </submittedName>
</protein>
<dbReference type="Proteomes" id="UP001056855">
    <property type="component" value="Chromosome"/>
</dbReference>
<evidence type="ECO:0000313" key="4">
    <source>
        <dbReference type="Proteomes" id="UP001056855"/>
    </source>
</evidence>
<dbReference type="AlphaFoldDB" id="A0A9E7N9H1"/>
<evidence type="ECO:0000256" key="2">
    <source>
        <dbReference type="SAM" id="Phobius"/>
    </source>
</evidence>
<evidence type="ECO:0000313" key="3">
    <source>
        <dbReference type="EMBL" id="UTF52833.1"/>
    </source>
</evidence>
<feature type="transmembrane region" description="Helical" evidence="2">
    <location>
        <begin position="167"/>
        <end position="192"/>
    </location>
</feature>
<evidence type="ECO:0000256" key="1">
    <source>
        <dbReference type="SAM" id="MobiDB-lite"/>
    </source>
</evidence>
<feature type="transmembrane region" description="Helical" evidence="2">
    <location>
        <begin position="204"/>
        <end position="237"/>
    </location>
</feature>
<feature type="compositionally biased region" description="Polar residues" evidence="1">
    <location>
        <begin position="248"/>
        <end position="259"/>
    </location>
</feature>
<proteinExistence type="predicted"/>
<organism evidence="3 4">
    <name type="scientific">Natronosalvus rutilus</name>
    <dbReference type="NCBI Taxonomy" id="2953753"/>
    <lineage>
        <taxon>Archaea</taxon>
        <taxon>Methanobacteriati</taxon>
        <taxon>Methanobacteriota</taxon>
        <taxon>Stenosarchaea group</taxon>
        <taxon>Halobacteria</taxon>
        <taxon>Halobacteriales</taxon>
        <taxon>Natrialbaceae</taxon>
        <taxon>Natronosalvus</taxon>
    </lineage>
</organism>
<name>A0A9E7N9H1_9EURY</name>
<feature type="transmembrane region" description="Helical" evidence="2">
    <location>
        <begin position="82"/>
        <end position="104"/>
    </location>
</feature>
<reference evidence="3" key="1">
    <citation type="submission" date="2022-06" db="EMBL/GenBank/DDBJ databases">
        <title>Diverse halophilic archaea isolated from saline environments.</title>
        <authorList>
            <person name="Cui H.-L."/>
        </authorList>
    </citation>
    <scope>NUCLEOTIDE SEQUENCE</scope>
    <source>
        <strain evidence="3">WLHS1</strain>
    </source>
</reference>
<keyword evidence="2" id="KW-0472">Membrane</keyword>
<dbReference type="EMBL" id="CP100355">
    <property type="protein sequence ID" value="UTF52833.1"/>
    <property type="molecule type" value="Genomic_DNA"/>
</dbReference>
<feature type="transmembrane region" description="Helical" evidence="2">
    <location>
        <begin position="21"/>
        <end position="45"/>
    </location>
</feature>
<dbReference type="InterPro" id="IPR043812">
    <property type="entry name" value="DUF5794"/>
</dbReference>
<feature type="transmembrane region" description="Helical" evidence="2">
    <location>
        <begin position="51"/>
        <end position="70"/>
    </location>
</feature>
<dbReference type="KEGG" id="sawl:NGM29_13735"/>
<dbReference type="RefSeq" id="WP_254156898.1">
    <property type="nucleotide sequence ID" value="NZ_CP100355.1"/>
</dbReference>
<dbReference type="Pfam" id="PF19107">
    <property type="entry name" value="DUF5794"/>
    <property type="match status" value="1"/>
</dbReference>